<dbReference type="AlphaFoldDB" id="A0A9E7EMS8"/>
<proteinExistence type="predicted"/>
<organism evidence="1 2">
    <name type="scientific">Musa troglodytarum</name>
    <name type="common">fe'i banana</name>
    <dbReference type="NCBI Taxonomy" id="320322"/>
    <lineage>
        <taxon>Eukaryota</taxon>
        <taxon>Viridiplantae</taxon>
        <taxon>Streptophyta</taxon>
        <taxon>Embryophyta</taxon>
        <taxon>Tracheophyta</taxon>
        <taxon>Spermatophyta</taxon>
        <taxon>Magnoliopsida</taxon>
        <taxon>Liliopsida</taxon>
        <taxon>Zingiberales</taxon>
        <taxon>Musaceae</taxon>
        <taxon>Musa</taxon>
    </lineage>
</organism>
<gene>
    <name evidence="1" type="ORF">MUK42_19062</name>
</gene>
<protein>
    <submittedName>
        <fullName evidence="1">Uncharacterized protein</fullName>
    </submittedName>
</protein>
<reference evidence="1" key="1">
    <citation type="submission" date="2022-05" db="EMBL/GenBank/DDBJ databases">
        <title>The Musa troglodytarum L. genome provides insights into the mechanism of non-climacteric behaviour and enrichment of carotenoids.</title>
        <authorList>
            <person name="Wang J."/>
        </authorList>
    </citation>
    <scope>NUCLEOTIDE SEQUENCE</scope>
    <source>
        <tissue evidence="1">Leaf</tissue>
    </source>
</reference>
<evidence type="ECO:0000313" key="2">
    <source>
        <dbReference type="Proteomes" id="UP001055439"/>
    </source>
</evidence>
<dbReference type="EMBL" id="CP097503">
    <property type="protein sequence ID" value="URD78942.1"/>
    <property type="molecule type" value="Genomic_DNA"/>
</dbReference>
<evidence type="ECO:0000313" key="1">
    <source>
        <dbReference type="EMBL" id="URD78942.1"/>
    </source>
</evidence>
<name>A0A9E7EMS8_9LILI</name>
<dbReference type="OrthoDB" id="442947at2759"/>
<accession>A0A9E7EMS8</accession>
<sequence length="68" mass="7624">MGFDHRPLMHLVKTLFMSQDSNLLWALAMQVPFGRARGLCDEIIIELKCNSSQVHVAQQLIEESVVGA</sequence>
<keyword evidence="2" id="KW-1185">Reference proteome</keyword>
<dbReference type="Proteomes" id="UP001055439">
    <property type="component" value="Chromosome 10"/>
</dbReference>